<dbReference type="RefSeq" id="WP_144228317.1">
    <property type="nucleotide sequence ID" value="NZ_CBCRVV010000001.1"/>
</dbReference>
<evidence type="ECO:0000259" key="1">
    <source>
        <dbReference type="Pfam" id="PF00857"/>
    </source>
</evidence>
<evidence type="ECO:0000313" key="2">
    <source>
        <dbReference type="EMBL" id="TSJ77976.1"/>
    </source>
</evidence>
<dbReference type="SUPFAM" id="SSF52499">
    <property type="entry name" value="Isochorismatase-like hydrolases"/>
    <property type="match status" value="1"/>
</dbReference>
<name>A0A556QMV3_9BACT</name>
<proteinExistence type="predicted"/>
<dbReference type="PANTHER" id="PTHR14119">
    <property type="entry name" value="HYDROLASE"/>
    <property type="match status" value="1"/>
</dbReference>
<reference evidence="2 3" key="1">
    <citation type="submission" date="2019-07" db="EMBL/GenBank/DDBJ databases">
        <title>Description of 53C-WASEF.</title>
        <authorList>
            <person name="Pitt A."/>
            <person name="Hahn M.W."/>
        </authorList>
    </citation>
    <scope>NUCLEOTIDE SEQUENCE [LARGE SCALE GENOMIC DNA]</scope>
    <source>
        <strain evidence="2 3">53C-WASEF</strain>
    </source>
</reference>
<dbReference type="Gene3D" id="3.40.50.850">
    <property type="entry name" value="Isochorismatase-like"/>
    <property type="match status" value="1"/>
</dbReference>
<gene>
    <name evidence="2" type="ORF">FPL22_01300</name>
</gene>
<dbReference type="PANTHER" id="PTHR14119:SF3">
    <property type="entry name" value="ISOCHORISMATASE DOMAIN-CONTAINING PROTEIN 2"/>
    <property type="match status" value="1"/>
</dbReference>
<dbReference type="InterPro" id="IPR050993">
    <property type="entry name" value="Isochorismatase_domain"/>
</dbReference>
<dbReference type="Proteomes" id="UP000315648">
    <property type="component" value="Unassembled WGS sequence"/>
</dbReference>
<dbReference type="EMBL" id="VMBG01000001">
    <property type="protein sequence ID" value="TSJ77976.1"/>
    <property type="molecule type" value="Genomic_DNA"/>
</dbReference>
<accession>A0A556QMV3</accession>
<sequence>MAAPDPLAGVLLLCVDLQPSFLKVIPEHEELLKRCSFVIEAAVGLGIRVAFTEQLPRKLGGTAPALLALAPGSDVHTKSSFSVFGDDGITDALRSPDIEHIILCGLETPVCIYQTALGALDANLQVTVLSDAIGARRSADAAICLGSLARAGVHLLPSETVFYALLHDAGHPFFKNFTQLVKKYS</sequence>
<protein>
    <submittedName>
        <fullName evidence="2">Isochorismatase family protein</fullName>
    </submittedName>
</protein>
<organism evidence="2 3">
    <name type="scientific">Rariglobus hedericola</name>
    <dbReference type="NCBI Taxonomy" id="2597822"/>
    <lineage>
        <taxon>Bacteria</taxon>
        <taxon>Pseudomonadati</taxon>
        <taxon>Verrucomicrobiota</taxon>
        <taxon>Opitutia</taxon>
        <taxon>Opitutales</taxon>
        <taxon>Opitutaceae</taxon>
        <taxon>Rariglobus</taxon>
    </lineage>
</organism>
<dbReference type="InterPro" id="IPR036380">
    <property type="entry name" value="Isochorismatase-like_sf"/>
</dbReference>
<comment type="caution">
    <text evidence="2">The sequence shown here is derived from an EMBL/GenBank/DDBJ whole genome shotgun (WGS) entry which is preliminary data.</text>
</comment>
<dbReference type="Pfam" id="PF00857">
    <property type="entry name" value="Isochorismatase"/>
    <property type="match status" value="1"/>
</dbReference>
<keyword evidence="3" id="KW-1185">Reference proteome</keyword>
<dbReference type="OrthoDB" id="9789777at2"/>
<evidence type="ECO:0000313" key="3">
    <source>
        <dbReference type="Proteomes" id="UP000315648"/>
    </source>
</evidence>
<feature type="domain" description="Isochorismatase-like" evidence="1">
    <location>
        <begin position="11"/>
        <end position="157"/>
    </location>
</feature>
<dbReference type="InterPro" id="IPR000868">
    <property type="entry name" value="Isochorismatase-like_dom"/>
</dbReference>
<dbReference type="AlphaFoldDB" id="A0A556QMV3"/>